<dbReference type="Pfam" id="PF26049">
    <property type="entry name" value="RLMG_N"/>
    <property type="match status" value="1"/>
</dbReference>
<evidence type="ECO:0000259" key="6">
    <source>
        <dbReference type="Pfam" id="PF05175"/>
    </source>
</evidence>
<reference evidence="8 9" key="1">
    <citation type="submission" date="2018-05" db="EMBL/GenBank/DDBJ databases">
        <title>Leucothrix arctica sp. nov., isolated from Arctic seawater.</title>
        <authorList>
            <person name="Choi A."/>
            <person name="Baek K."/>
        </authorList>
    </citation>
    <scope>NUCLEOTIDE SEQUENCE [LARGE SCALE GENOMIC DNA]</scope>
    <source>
        <strain evidence="8 9">JCM 18388</strain>
    </source>
</reference>
<keyword evidence="5" id="KW-0949">S-adenosyl-L-methionine</keyword>
<name>A0A317CCF1_9GAMM</name>
<keyword evidence="4 8" id="KW-0808">Transferase</keyword>
<dbReference type="InterPro" id="IPR002052">
    <property type="entry name" value="DNA_methylase_N6_adenine_CS"/>
</dbReference>
<dbReference type="EMBL" id="QGKM01000051">
    <property type="protein sequence ID" value="PWQ95023.1"/>
    <property type="molecule type" value="Genomic_DNA"/>
</dbReference>
<protein>
    <submittedName>
        <fullName evidence="8">50S rRNA methyltransferase</fullName>
    </submittedName>
</protein>
<evidence type="ECO:0000256" key="4">
    <source>
        <dbReference type="ARBA" id="ARBA00022679"/>
    </source>
</evidence>
<dbReference type="GO" id="GO:0032259">
    <property type="term" value="P:methylation"/>
    <property type="evidence" value="ECO:0007669"/>
    <property type="project" value="UniProtKB-KW"/>
</dbReference>
<keyword evidence="1" id="KW-0963">Cytoplasm</keyword>
<organism evidence="8 9">
    <name type="scientific">Leucothrix pacifica</name>
    <dbReference type="NCBI Taxonomy" id="1247513"/>
    <lineage>
        <taxon>Bacteria</taxon>
        <taxon>Pseudomonadati</taxon>
        <taxon>Pseudomonadota</taxon>
        <taxon>Gammaproteobacteria</taxon>
        <taxon>Thiotrichales</taxon>
        <taxon>Thiotrichaceae</taxon>
        <taxon>Leucothrix</taxon>
    </lineage>
</organism>
<dbReference type="OrthoDB" id="29650at2"/>
<dbReference type="PANTHER" id="PTHR47816:SF5">
    <property type="entry name" value="RIBOSOMAL RNA LARGE SUBUNIT METHYLTRANSFERASE G"/>
    <property type="match status" value="1"/>
</dbReference>
<comment type="caution">
    <text evidence="8">The sequence shown here is derived from an EMBL/GenBank/DDBJ whole genome shotgun (WGS) entry which is preliminary data.</text>
</comment>
<dbReference type="GO" id="GO:0003676">
    <property type="term" value="F:nucleic acid binding"/>
    <property type="evidence" value="ECO:0007669"/>
    <property type="project" value="InterPro"/>
</dbReference>
<dbReference type="InterPro" id="IPR007848">
    <property type="entry name" value="Small_mtfrase_dom"/>
</dbReference>
<dbReference type="PANTHER" id="PTHR47816">
    <property type="entry name" value="RIBOSOMAL RNA SMALL SUBUNIT METHYLTRANSFERASE C"/>
    <property type="match status" value="1"/>
</dbReference>
<dbReference type="AlphaFoldDB" id="A0A317CCF1"/>
<keyword evidence="3 8" id="KW-0489">Methyltransferase</keyword>
<accession>A0A317CCF1</accession>
<dbReference type="Proteomes" id="UP000245539">
    <property type="component" value="Unassembled WGS sequence"/>
</dbReference>
<gene>
    <name evidence="8" type="ORF">DKW60_15775</name>
</gene>
<dbReference type="CDD" id="cd02440">
    <property type="entry name" value="AdoMet_MTases"/>
    <property type="match status" value="1"/>
</dbReference>
<evidence type="ECO:0000256" key="2">
    <source>
        <dbReference type="ARBA" id="ARBA00022552"/>
    </source>
</evidence>
<dbReference type="GO" id="GO:0008170">
    <property type="term" value="F:N-methyltransferase activity"/>
    <property type="evidence" value="ECO:0007669"/>
    <property type="project" value="UniProtKB-ARBA"/>
</dbReference>
<dbReference type="GO" id="GO:0008757">
    <property type="term" value="F:S-adenosylmethionine-dependent methyltransferase activity"/>
    <property type="evidence" value="ECO:0007669"/>
    <property type="project" value="InterPro"/>
</dbReference>
<proteinExistence type="predicted"/>
<dbReference type="InterPro" id="IPR046977">
    <property type="entry name" value="RsmC/RlmG"/>
</dbReference>
<feature type="domain" description="Methyltransferase small" evidence="6">
    <location>
        <begin position="91"/>
        <end position="262"/>
    </location>
</feature>
<keyword evidence="2" id="KW-0698">rRNA processing</keyword>
<sequence length="266" mass="29696">MLIKVPKTTALLEDQLIRLRPHLHKDSVIIAAGMIKHLQKSAFQCIEKIIGPLTTSLAKKKARLIFASLDEALEQPVSPYPTRYDETEIGLTLSNHANVFSREHLDLGARFFLTHFSEIPGVQRVVDLACGNGVLGIKYQQQAPDAQVEFIDESYMAVASTQDNYRSVFPDNDSASFSAVDGLSQTDSGSVDLILCNPPFHQQHVIGEQMALEMFRDSKRCLAQGGELWVVANRHLPYPAKLKQMFGNCRTVGTNKKFAVLRMVKR</sequence>
<evidence type="ECO:0000256" key="3">
    <source>
        <dbReference type="ARBA" id="ARBA00022603"/>
    </source>
</evidence>
<dbReference type="SUPFAM" id="SSF53335">
    <property type="entry name" value="S-adenosyl-L-methionine-dependent methyltransferases"/>
    <property type="match status" value="1"/>
</dbReference>
<evidence type="ECO:0000256" key="5">
    <source>
        <dbReference type="ARBA" id="ARBA00022691"/>
    </source>
</evidence>
<dbReference type="InterPro" id="IPR029063">
    <property type="entry name" value="SAM-dependent_MTases_sf"/>
</dbReference>
<dbReference type="GO" id="GO:0006364">
    <property type="term" value="P:rRNA processing"/>
    <property type="evidence" value="ECO:0007669"/>
    <property type="project" value="UniProtKB-KW"/>
</dbReference>
<dbReference type="InterPro" id="IPR058679">
    <property type="entry name" value="RlmG_N"/>
</dbReference>
<evidence type="ECO:0000259" key="7">
    <source>
        <dbReference type="Pfam" id="PF26049"/>
    </source>
</evidence>
<keyword evidence="9" id="KW-1185">Reference proteome</keyword>
<dbReference type="Gene3D" id="3.40.50.150">
    <property type="entry name" value="Vaccinia Virus protein VP39"/>
    <property type="match status" value="2"/>
</dbReference>
<evidence type="ECO:0000313" key="8">
    <source>
        <dbReference type="EMBL" id="PWQ95023.1"/>
    </source>
</evidence>
<dbReference type="PROSITE" id="PS00092">
    <property type="entry name" value="N6_MTASE"/>
    <property type="match status" value="1"/>
</dbReference>
<feature type="domain" description="RlmG N-terminal" evidence="7">
    <location>
        <begin position="1"/>
        <end position="70"/>
    </location>
</feature>
<dbReference type="Pfam" id="PF05175">
    <property type="entry name" value="MTS"/>
    <property type="match status" value="1"/>
</dbReference>
<evidence type="ECO:0000256" key="1">
    <source>
        <dbReference type="ARBA" id="ARBA00022490"/>
    </source>
</evidence>
<evidence type="ECO:0000313" key="9">
    <source>
        <dbReference type="Proteomes" id="UP000245539"/>
    </source>
</evidence>